<proteinExistence type="predicted"/>
<sequence length="144" mass="16219">MLLPYARRWTRGIDRDTESHHVLIPIRDQLDRMTEDQWQRDTTSASHGEEGDPLFEHVRARGTRRERMGHRGRARGYALGRGAGGIPIPPDIEAETRDVEGIGRMSYESTIDVGDYLSDIAIHTTGPSSTVEESDNHRGYCSDS</sequence>
<evidence type="ECO:0000256" key="1">
    <source>
        <dbReference type="SAM" id="MobiDB-lite"/>
    </source>
</evidence>
<evidence type="ECO:0000313" key="3">
    <source>
        <dbReference type="Proteomes" id="UP000004994"/>
    </source>
</evidence>
<protein>
    <submittedName>
        <fullName evidence="2">Uncharacterized protein</fullName>
    </submittedName>
</protein>
<feature type="region of interest" description="Disordered" evidence="1">
    <location>
        <begin position="124"/>
        <end position="144"/>
    </location>
</feature>
<keyword evidence="3" id="KW-1185">Reference proteome</keyword>
<evidence type="ECO:0000313" key="2">
    <source>
        <dbReference type="EnsemblPlants" id="Solyc09g018905.1.1"/>
    </source>
</evidence>
<feature type="compositionally biased region" description="Basic and acidic residues" evidence="1">
    <location>
        <begin position="134"/>
        <end position="144"/>
    </location>
</feature>
<dbReference type="Proteomes" id="UP000004994">
    <property type="component" value="Chromosome 9"/>
</dbReference>
<feature type="region of interest" description="Disordered" evidence="1">
    <location>
        <begin position="60"/>
        <end position="92"/>
    </location>
</feature>
<name>A0A3Q7I256_SOLLC</name>
<organism evidence="2">
    <name type="scientific">Solanum lycopersicum</name>
    <name type="common">Tomato</name>
    <name type="synonym">Lycopersicon esculentum</name>
    <dbReference type="NCBI Taxonomy" id="4081"/>
    <lineage>
        <taxon>Eukaryota</taxon>
        <taxon>Viridiplantae</taxon>
        <taxon>Streptophyta</taxon>
        <taxon>Embryophyta</taxon>
        <taxon>Tracheophyta</taxon>
        <taxon>Spermatophyta</taxon>
        <taxon>Magnoliopsida</taxon>
        <taxon>eudicotyledons</taxon>
        <taxon>Gunneridae</taxon>
        <taxon>Pentapetalae</taxon>
        <taxon>asterids</taxon>
        <taxon>lamiids</taxon>
        <taxon>Solanales</taxon>
        <taxon>Solanaceae</taxon>
        <taxon>Solanoideae</taxon>
        <taxon>Solaneae</taxon>
        <taxon>Solanum</taxon>
        <taxon>Solanum subgen. Lycopersicon</taxon>
    </lineage>
</organism>
<dbReference type="AlphaFoldDB" id="A0A3Q7I256"/>
<dbReference type="InParanoid" id="A0A3Q7I256"/>
<accession>A0A3Q7I256</accession>
<reference evidence="2" key="1">
    <citation type="journal article" date="2012" name="Nature">
        <title>The tomato genome sequence provides insights into fleshy fruit evolution.</title>
        <authorList>
            <consortium name="Tomato Genome Consortium"/>
        </authorList>
    </citation>
    <scope>NUCLEOTIDE SEQUENCE [LARGE SCALE GENOMIC DNA]</scope>
    <source>
        <strain evidence="2">cv. Heinz 1706</strain>
    </source>
</reference>
<dbReference type="EnsemblPlants" id="Solyc09g018905.1.1">
    <property type="protein sequence ID" value="Solyc09g018905.1.1"/>
    <property type="gene ID" value="Solyc09g018905.1"/>
</dbReference>
<dbReference type="Gramene" id="Solyc09g018905.1.1">
    <property type="protein sequence ID" value="Solyc09g018905.1.1"/>
    <property type="gene ID" value="Solyc09g018905.1"/>
</dbReference>
<reference evidence="2" key="2">
    <citation type="submission" date="2019-01" db="UniProtKB">
        <authorList>
            <consortium name="EnsemblPlants"/>
        </authorList>
    </citation>
    <scope>IDENTIFICATION</scope>
    <source>
        <strain evidence="2">cv. Heinz 1706</strain>
    </source>
</reference>